<organism evidence="6 8">
    <name type="scientific">Treponema rectale</name>
    <dbReference type="NCBI Taxonomy" id="744512"/>
    <lineage>
        <taxon>Bacteria</taxon>
        <taxon>Pseudomonadati</taxon>
        <taxon>Spirochaetota</taxon>
        <taxon>Spirochaetia</taxon>
        <taxon>Spirochaetales</taxon>
        <taxon>Treponemataceae</taxon>
        <taxon>Treponema</taxon>
    </lineage>
</organism>
<dbReference type="Proteomes" id="UP000578697">
    <property type="component" value="Unassembled WGS sequence"/>
</dbReference>
<dbReference type="AlphaFoldDB" id="A0A840SEJ7"/>
<dbReference type="GO" id="GO:0008270">
    <property type="term" value="F:zinc ion binding"/>
    <property type="evidence" value="ECO:0007669"/>
    <property type="project" value="UniProtKB-KW"/>
</dbReference>
<accession>A0A840SEJ7</accession>
<dbReference type="KEGG" id="trc:DYE49_10260"/>
<feature type="domain" description="Zinc finger DksA/TraR C4-type" evidence="5">
    <location>
        <begin position="80"/>
        <end position="115"/>
    </location>
</feature>
<dbReference type="InterPro" id="IPR037187">
    <property type="entry name" value="DnaK_N"/>
</dbReference>
<dbReference type="EMBL" id="JACHFR010000002">
    <property type="protein sequence ID" value="MBB5219304.1"/>
    <property type="molecule type" value="Genomic_DNA"/>
</dbReference>
<dbReference type="Gene3D" id="1.20.120.910">
    <property type="entry name" value="DksA, coiled-coil domain"/>
    <property type="match status" value="1"/>
</dbReference>
<dbReference type="SUPFAM" id="SSF109635">
    <property type="entry name" value="DnaK suppressor protein DksA, alpha-hairpin domain"/>
    <property type="match status" value="1"/>
</dbReference>
<name>A0A840SEJ7_9SPIR</name>
<dbReference type="PANTHER" id="PTHR33823:SF4">
    <property type="entry name" value="GENERAL STRESS PROTEIN 16O"/>
    <property type="match status" value="1"/>
</dbReference>
<dbReference type="SUPFAM" id="SSF57716">
    <property type="entry name" value="Glucocorticoid receptor-like (DNA-binding domain)"/>
    <property type="match status" value="1"/>
</dbReference>
<proteinExistence type="predicted"/>
<dbReference type="PANTHER" id="PTHR33823">
    <property type="entry name" value="RNA POLYMERASE-BINDING TRANSCRIPTION FACTOR DKSA-RELATED"/>
    <property type="match status" value="1"/>
</dbReference>
<evidence type="ECO:0000313" key="8">
    <source>
        <dbReference type="Proteomes" id="UP000578697"/>
    </source>
</evidence>
<keyword evidence="2" id="KW-0863">Zinc-finger</keyword>
<protein>
    <submittedName>
        <fullName evidence="6">RNA polymerase-binding protein DksA</fullName>
    </submittedName>
    <submittedName>
        <fullName evidence="7">TraR/DksA family transcriptional regulator</fullName>
    </submittedName>
</protein>
<evidence type="ECO:0000256" key="4">
    <source>
        <dbReference type="PROSITE-ProRule" id="PRU00510"/>
    </source>
</evidence>
<feature type="zinc finger region" description="dksA C4-type" evidence="4">
    <location>
        <begin position="85"/>
        <end position="109"/>
    </location>
</feature>
<evidence type="ECO:0000256" key="1">
    <source>
        <dbReference type="ARBA" id="ARBA00022723"/>
    </source>
</evidence>
<evidence type="ECO:0000259" key="5">
    <source>
        <dbReference type="Pfam" id="PF01258"/>
    </source>
</evidence>
<reference evidence="7 9" key="1">
    <citation type="submission" date="2018-08" db="EMBL/GenBank/DDBJ databases">
        <title>The first complete genome of Treponema rectale (CHPAT), a commensal spirochete of the bovine rectum.</title>
        <authorList>
            <person name="Staton G.J."/>
            <person name="Clegg S.R."/>
            <person name="Carter S.D."/>
            <person name="Radford A.D."/>
            <person name="Darby A."/>
            <person name="Hall N."/>
            <person name="Birtles R.J."/>
            <person name="Evans N.J."/>
        </authorList>
    </citation>
    <scope>NUCLEOTIDE SEQUENCE [LARGE SCALE GENOMIC DNA]</scope>
    <source>
        <strain evidence="7 9">CHPA</strain>
    </source>
</reference>
<dbReference type="EMBL" id="CP031517">
    <property type="protein sequence ID" value="QOS40811.1"/>
    <property type="molecule type" value="Genomic_DNA"/>
</dbReference>
<gene>
    <name evidence="7" type="ORF">DYE49_10260</name>
    <name evidence="6" type="ORF">HNP77_001673</name>
</gene>
<evidence type="ECO:0000256" key="3">
    <source>
        <dbReference type="ARBA" id="ARBA00022833"/>
    </source>
</evidence>
<dbReference type="Pfam" id="PF01258">
    <property type="entry name" value="zf-dskA_traR"/>
    <property type="match status" value="1"/>
</dbReference>
<keyword evidence="8" id="KW-1185">Reference proteome</keyword>
<evidence type="ECO:0000256" key="2">
    <source>
        <dbReference type="ARBA" id="ARBA00022771"/>
    </source>
</evidence>
<evidence type="ECO:0000313" key="9">
    <source>
        <dbReference type="Proteomes" id="UP000593591"/>
    </source>
</evidence>
<dbReference type="RefSeq" id="WP_184652717.1">
    <property type="nucleotide sequence ID" value="NZ_JACHFR010000002.1"/>
</dbReference>
<reference evidence="6 8" key="2">
    <citation type="submission" date="2020-08" db="EMBL/GenBank/DDBJ databases">
        <title>Genomic Encyclopedia of Type Strains, Phase IV (KMG-IV): sequencing the most valuable type-strain genomes for metagenomic binning, comparative biology and taxonomic classification.</title>
        <authorList>
            <person name="Goeker M."/>
        </authorList>
    </citation>
    <scope>NUCLEOTIDE SEQUENCE [LARGE SCALE GENOMIC DNA]</scope>
    <source>
        <strain evidence="6 8">DSM 103679</strain>
    </source>
</reference>
<evidence type="ECO:0000313" key="7">
    <source>
        <dbReference type="EMBL" id="QOS40811.1"/>
    </source>
</evidence>
<dbReference type="InterPro" id="IPR000962">
    <property type="entry name" value="Znf_DskA_TraR"/>
</dbReference>
<sequence length="118" mass="13453">MKKEFIEKQKKKLIAQRNEILESQAGRNEQLYKLNGSGESGDDVDIASDTIDRTLLNSLGEADQRRLQMIERALERIAKGTYGLCLLCNKPIPEGRLETLPYAALCVDCQTKEERRNR</sequence>
<keyword evidence="1" id="KW-0479">Metal-binding</keyword>
<evidence type="ECO:0000313" key="6">
    <source>
        <dbReference type="EMBL" id="MBB5219304.1"/>
    </source>
</evidence>
<keyword evidence="3" id="KW-0862">Zinc</keyword>
<dbReference type="Proteomes" id="UP000593591">
    <property type="component" value="Chromosome"/>
</dbReference>
<dbReference type="PROSITE" id="PS51128">
    <property type="entry name" value="ZF_DKSA_2"/>
    <property type="match status" value="1"/>
</dbReference>